<evidence type="ECO:0000256" key="2">
    <source>
        <dbReference type="SAM" id="SignalP"/>
    </source>
</evidence>
<keyword evidence="4" id="KW-1185">Reference proteome</keyword>
<sequence length="81" mass="7788">MRATMALLGLPVAAVIALAGCSGQGPVGPHAGVEPPEPQVATSVAPPFVAPSSAALPRAAARGRHPGVPGAGRPAEVAAPR</sequence>
<name>A0A8J3BQH0_9ACTN</name>
<proteinExistence type="predicted"/>
<organism evidence="3 4">
    <name type="scientific">Pilimelia terevasa</name>
    <dbReference type="NCBI Taxonomy" id="53372"/>
    <lineage>
        <taxon>Bacteria</taxon>
        <taxon>Bacillati</taxon>
        <taxon>Actinomycetota</taxon>
        <taxon>Actinomycetes</taxon>
        <taxon>Micromonosporales</taxon>
        <taxon>Micromonosporaceae</taxon>
        <taxon>Pilimelia</taxon>
    </lineage>
</organism>
<dbReference type="PROSITE" id="PS51257">
    <property type="entry name" value="PROKAR_LIPOPROTEIN"/>
    <property type="match status" value="1"/>
</dbReference>
<dbReference type="Proteomes" id="UP000662200">
    <property type="component" value="Unassembled WGS sequence"/>
</dbReference>
<protein>
    <submittedName>
        <fullName evidence="3">Uncharacterized protein</fullName>
    </submittedName>
</protein>
<evidence type="ECO:0000313" key="3">
    <source>
        <dbReference type="EMBL" id="GGK42670.1"/>
    </source>
</evidence>
<comment type="caution">
    <text evidence="3">The sequence shown here is derived from an EMBL/GenBank/DDBJ whole genome shotgun (WGS) entry which is preliminary data.</text>
</comment>
<feature type="signal peptide" evidence="2">
    <location>
        <begin position="1"/>
        <end position="19"/>
    </location>
</feature>
<evidence type="ECO:0000256" key="1">
    <source>
        <dbReference type="SAM" id="MobiDB-lite"/>
    </source>
</evidence>
<dbReference type="AlphaFoldDB" id="A0A8J3BQH0"/>
<reference evidence="3" key="1">
    <citation type="journal article" date="2014" name="Int. J. Syst. Evol. Microbiol.">
        <title>Complete genome sequence of Corynebacterium casei LMG S-19264T (=DSM 44701T), isolated from a smear-ripened cheese.</title>
        <authorList>
            <consortium name="US DOE Joint Genome Institute (JGI-PGF)"/>
            <person name="Walter F."/>
            <person name="Albersmeier A."/>
            <person name="Kalinowski J."/>
            <person name="Ruckert C."/>
        </authorList>
    </citation>
    <scope>NUCLEOTIDE SEQUENCE</scope>
    <source>
        <strain evidence="3">JCM 3091</strain>
    </source>
</reference>
<evidence type="ECO:0000313" key="4">
    <source>
        <dbReference type="Proteomes" id="UP000662200"/>
    </source>
</evidence>
<reference evidence="3" key="2">
    <citation type="submission" date="2020-09" db="EMBL/GenBank/DDBJ databases">
        <authorList>
            <person name="Sun Q."/>
            <person name="Ohkuma M."/>
        </authorList>
    </citation>
    <scope>NUCLEOTIDE SEQUENCE</scope>
    <source>
        <strain evidence="3">JCM 3091</strain>
    </source>
</reference>
<accession>A0A8J3BQH0</accession>
<feature type="chain" id="PRO_5038627924" evidence="2">
    <location>
        <begin position="20"/>
        <end position="81"/>
    </location>
</feature>
<gene>
    <name evidence="3" type="ORF">GCM10010124_39380</name>
</gene>
<dbReference type="EMBL" id="BMQC01000023">
    <property type="protein sequence ID" value="GGK42670.1"/>
    <property type="molecule type" value="Genomic_DNA"/>
</dbReference>
<keyword evidence="2" id="KW-0732">Signal</keyword>
<feature type="compositionally biased region" description="Low complexity" evidence="1">
    <location>
        <begin position="56"/>
        <end position="75"/>
    </location>
</feature>
<feature type="region of interest" description="Disordered" evidence="1">
    <location>
        <begin position="56"/>
        <end position="81"/>
    </location>
</feature>